<sequence>MPESHKEDLLHRGLRKKKKCDTISTRNLIDDWIKTPEFECVLIREGKRGWNFPSIAQRMTTFENLAES</sequence>
<keyword evidence="2" id="KW-1185">Reference proteome</keyword>
<evidence type="ECO:0000313" key="2">
    <source>
        <dbReference type="Proteomes" id="UP000287605"/>
    </source>
</evidence>
<evidence type="ECO:0000313" key="1">
    <source>
        <dbReference type="EMBL" id="RSU15045.1"/>
    </source>
</evidence>
<protein>
    <submittedName>
        <fullName evidence="1">Uncharacterized protein</fullName>
    </submittedName>
</protein>
<dbReference type="Proteomes" id="UP000287605">
    <property type="component" value="Unassembled WGS sequence"/>
</dbReference>
<name>A0A430B3Y4_9ENTE</name>
<proteinExistence type="predicted"/>
<accession>A0A430B3Y4</accession>
<dbReference type="EMBL" id="NGKA01000002">
    <property type="protein sequence ID" value="RSU15045.1"/>
    <property type="molecule type" value="Genomic_DNA"/>
</dbReference>
<dbReference type="AlphaFoldDB" id="A0A430B3Y4"/>
<organism evidence="1 2">
    <name type="scientific">Vagococcus elongatus</name>
    <dbReference type="NCBI Taxonomy" id="180344"/>
    <lineage>
        <taxon>Bacteria</taxon>
        <taxon>Bacillati</taxon>
        <taxon>Bacillota</taxon>
        <taxon>Bacilli</taxon>
        <taxon>Lactobacillales</taxon>
        <taxon>Enterococcaceae</taxon>
        <taxon>Vagococcus</taxon>
    </lineage>
</organism>
<reference evidence="1 2" key="1">
    <citation type="submission" date="2017-05" db="EMBL/GenBank/DDBJ databases">
        <title>Vagococcus spp. assemblies.</title>
        <authorList>
            <person name="Gulvik C.A."/>
        </authorList>
    </citation>
    <scope>NUCLEOTIDE SEQUENCE [LARGE SCALE GENOMIC DNA]</scope>
    <source>
        <strain evidence="1 2">CCUG 51432</strain>
    </source>
</reference>
<gene>
    <name evidence="1" type="ORF">CBF29_01520</name>
</gene>
<comment type="caution">
    <text evidence="1">The sequence shown here is derived from an EMBL/GenBank/DDBJ whole genome shotgun (WGS) entry which is preliminary data.</text>
</comment>